<dbReference type="AlphaFoldDB" id="A0A1I0S0D2"/>
<dbReference type="EMBL" id="FOIZ01000004">
    <property type="protein sequence ID" value="SEW47603.1"/>
    <property type="molecule type" value="Genomic_DNA"/>
</dbReference>
<gene>
    <name evidence="2" type="ORF">SAMN04488515_3634</name>
</gene>
<dbReference type="Proteomes" id="UP000199167">
    <property type="component" value="Unassembled WGS sequence"/>
</dbReference>
<dbReference type="STRING" id="364200.SAMN04488515_3634"/>
<sequence>MKSDLAPRLLGALVTGYLRFCLRTTRWTYEGRDALAAATKDGPVLFAMWHERSLFGPAHWPDALGELSTLFASSAIGRVGGDMHRRFGRRPMKMSEKRSNAKVSREVLKRLRDGISIGMTTDGPNGPARVVNDATLGWAGAIGRPVFCYAFAVKRHKRLKTWDRMMFPFPFTRGHVVFHTWDGTVPRKADDETLEAARRSLGAALNAACEKADKGV</sequence>
<reference evidence="2 3" key="1">
    <citation type="submission" date="2016-10" db="EMBL/GenBank/DDBJ databases">
        <authorList>
            <person name="de Groot N.N."/>
        </authorList>
    </citation>
    <scope>NUCLEOTIDE SEQUENCE [LARGE SCALE GENOMIC DNA]</scope>
    <source>
        <strain evidence="2 3">DSM 17925</strain>
    </source>
</reference>
<protein>
    <recommendedName>
        <fullName evidence="1">DUF374 domain-containing protein</fullName>
    </recommendedName>
</protein>
<name>A0A1I0S0D2_9RHOB</name>
<evidence type="ECO:0000313" key="3">
    <source>
        <dbReference type="Proteomes" id="UP000199167"/>
    </source>
</evidence>
<dbReference type="InterPro" id="IPR007172">
    <property type="entry name" value="DUF374"/>
</dbReference>
<evidence type="ECO:0000259" key="1">
    <source>
        <dbReference type="Pfam" id="PF04028"/>
    </source>
</evidence>
<organism evidence="2 3">
    <name type="scientific">Cognatiyoonia koreensis</name>
    <dbReference type="NCBI Taxonomy" id="364200"/>
    <lineage>
        <taxon>Bacteria</taxon>
        <taxon>Pseudomonadati</taxon>
        <taxon>Pseudomonadota</taxon>
        <taxon>Alphaproteobacteria</taxon>
        <taxon>Rhodobacterales</taxon>
        <taxon>Paracoccaceae</taxon>
        <taxon>Cognatiyoonia</taxon>
    </lineage>
</organism>
<evidence type="ECO:0000313" key="2">
    <source>
        <dbReference type="EMBL" id="SEW47603.1"/>
    </source>
</evidence>
<proteinExistence type="predicted"/>
<dbReference type="Pfam" id="PF04028">
    <property type="entry name" value="DUF374"/>
    <property type="match status" value="1"/>
</dbReference>
<accession>A0A1I0S0D2</accession>
<feature type="domain" description="DUF374" evidence="1">
    <location>
        <begin position="67"/>
        <end position="128"/>
    </location>
</feature>
<keyword evidence="3" id="KW-1185">Reference proteome</keyword>